<dbReference type="RefSeq" id="WP_092869612.1">
    <property type="nucleotide sequence ID" value="NZ_FPCH01000005.1"/>
</dbReference>
<accession>A0A1I7NWS4</accession>
<dbReference type="AlphaFoldDB" id="A0A1I7NWS4"/>
<reference evidence="3" key="1">
    <citation type="submission" date="2016-10" db="EMBL/GenBank/DDBJ databases">
        <authorList>
            <person name="Varghese N."/>
            <person name="Submissions S."/>
        </authorList>
    </citation>
    <scope>NUCLEOTIDE SEQUENCE [LARGE SCALE GENOMIC DNA]</scope>
    <source>
        <strain evidence="3">DSM 1565</strain>
    </source>
</reference>
<dbReference type="OrthoDB" id="7595059at2"/>
<name>A0A1I7NWS4_9HYPH</name>
<evidence type="ECO:0000313" key="3">
    <source>
        <dbReference type="Proteomes" id="UP000199423"/>
    </source>
</evidence>
<evidence type="ECO:0000313" key="2">
    <source>
        <dbReference type="EMBL" id="SFV39083.1"/>
    </source>
</evidence>
<dbReference type="InterPro" id="IPR007345">
    <property type="entry name" value="Polysacch_pyruvyl_Trfase"/>
</dbReference>
<organism evidence="2 3">
    <name type="scientific">Hyphomicrobium facile</name>
    <dbReference type="NCBI Taxonomy" id="51670"/>
    <lineage>
        <taxon>Bacteria</taxon>
        <taxon>Pseudomonadati</taxon>
        <taxon>Pseudomonadota</taxon>
        <taxon>Alphaproteobacteria</taxon>
        <taxon>Hyphomicrobiales</taxon>
        <taxon>Hyphomicrobiaceae</taxon>
        <taxon>Hyphomicrobium</taxon>
    </lineage>
</organism>
<keyword evidence="2" id="KW-0808">Transferase</keyword>
<evidence type="ECO:0000259" key="1">
    <source>
        <dbReference type="Pfam" id="PF04230"/>
    </source>
</evidence>
<dbReference type="Pfam" id="PF04230">
    <property type="entry name" value="PS_pyruv_trans"/>
    <property type="match status" value="1"/>
</dbReference>
<proteinExistence type="predicted"/>
<feature type="domain" description="Polysaccharide pyruvyl transferase" evidence="1">
    <location>
        <begin position="148"/>
        <end position="281"/>
    </location>
</feature>
<protein>
    <submittedName>
        <fullName evidence="2">Polysaccharide pyruvyl transferase</fullName>
    </submittedName>
</protein>
<sequence>MRKVGIVCAFNPGNTGMFSVDLAASRVFDAWNIEHTLINFQKRRWRLPLKYQVSRTPNKLAQYSHLLFWGDFQNNPVYGTRDFANREVKFGYARTATEGVANWIGLHLELSSVLPKTTVVASIGNCFLGSREAATRHNLSASLATFADTATRILPRESQSGAELVEAAGGSPRSNISTGLDPAFLLDPQKREDFRESKYFGYCFARSKVQDVAEGLDAISKATGLTAIEVPWSVGKRRISQKKIFSGALEAFAQCRFIVSDVYHLTVNAINHGIPVIVLSRRQEMTQSSVDDQKKSALTDQIGASGLHVMLADDASFVTQVPAVIEAYEALMDGQTSFDEITEGLMSQKMRYRSAIKEILCA</sequence>
<gene>
    <name evidence="2" type="ORF">SAMN04488557_4108</name>
</gene>
<dbReference type="EMBL" id="FPCH01000005">
    <property type="protein sequence ID" value="SFV39083.1"/>
    <property type="molecule type" value="Genomic_DNA"/>
</dbReference>
<dbReference type="Proteomes" id="UP000199423">
    <property type="component" value="Unassembled WGS sequence"/>
</dbReference>
<dbReference type="GO" id="GO:0016740">
    <property type="term" value="F:transferase activity"/>
    <property type="evidence" value="ECO:0007669"/>
    <property type="project" value="UniProtKB-KW"/>
</dbReference>
<keyword evidence="3" id="KW-1185">Reference proteome</keyword>